<feature type="non-terminal residue" evidence="1">
    <location>
        <position position="159"/>
    </location>
</feature>
<dbReference type="EMBL" id="UINC01198845">
    <property type="protein sequence ID" value="SVE16987.1"/>
    <property type="molecule type" value="Genomic_DNA"/>
</dbReference>
<gene>
    <name evidence="1" type="ORF">METZ01_LOCUS469841</name>
</gene>
<dbReference type="AlphaFoldDB" id="A0A383BA34"/>
<name>A0A383BA34_9ZZZZ</name>
<protein>
    <submittedName>
        <fullName evidence="1">Uncharacterized protein</fullName>
    </submittedName>
</protein>
<accession>A0A383BA34</accession>
<evidence type="ECO:0000313" key="1">
    <source>
        <dbReference type="EMBL" id="SVE16987.1"/>
    </source>
</evidence>
<organism evidence="1">
    <name type="scientific">marine metagenome</name>
    <dbReference type="NCBI Taxonomy" id="408172"/>
    <lineage>
        <taxon>unclassified sequences</taxon>
        <taxon>metagenomes</taxon>
        <taxon>ecological metagenomes</taxon>
    </lineage>
</organism>
<sequence>MIEILNKNFGFKKVKDPFDNDAIEMSARDAFRYSLLEGAPYLSQEYGYTCKEQMRVFYGRASLNDGFVYYTPGLFGVKRIDDKIHLDEGNSPFYLDKKFPKMFQGKKTVIFHKVTGIESLTEIESKIYKKIIEKGKDPDDFLLTLVDSGDKRKENLNDT</sequence>
<proteinExistence type="predicted"/>
<reference evidence="1" key="1">
    <citation type="submission" date="2018-05" db="EMBL/GenBank/DDBJ databases">
        <authorList>
            <person name="Lanie J.A."/>
            <person name="Ng W.-L."/>
            <person name="Kazmierczak K.M."/>
            <person name="Andrzejewski T.M."/>
            <person name="Davidsen T.M."/>
            <person name="Wayne K.J."/>
            <person name="Tettelin H."/>
            <person name="Glass J.I."/>
            <person name="Rusch D."/>
            <person name="Podicherti R."/>
            <person name="Tsui H.-C.T."/>
            <person name="Winkler M.E."/>
        </authorList>
    </citation>
    <scope>NUCLEOTIDE SEQUENCE</scope>
</reference>